<protein>
    <submittedName>
        <fullName evidence="3">Uncharacterized protein</fullName>
    </submittedName>
</protein>
<evidence type="ECO:0000313" key="4">
    <source>
        <dbReference type="Proteomes" id="UP001209878"/>
    </source>
</evidence>
<feature type="transmembrane region" description="Helical" evidence="2">
    <location>
        <begin position="182"/>
        <end position="200"/>
    </location>
</feature>
<organism evidence="3 4">
    <name type="scientific">Ridgeia piscesae</name>
    <name type="common">Tubeworm</name>
    <dbReference type="NCBI Taxonomy" id="27915"/>
    <lineage>
        <taxon>Eukaryota</taxon>
        <taxon>Metazoa</taxon>
        <taxon>Spiralia</taxon>
        <taxon>Lophotrochozoa</taxon>
        <taxon>Annelida</taxon>
        <taxon>Polychaeta</taxon>
        <taxon>Sedentaria</taxon>
        <taxon>Canalipalpata</taxon>
        <taxon>Sabellida</taxon>
        <taxon>Siboglinidae</taxon>
        <taxon>Ridgeia</taxon>
    </lineage>
</organism>
<evidence type="ECO:0000256" key="2">
    <source>
        <dbReference type="SAM" id="Phobius"/>
    </source>
</evidence>
<keyword evidence="2" id="KW-0812">Transmembrane</keyword>
<feature type="compositionally biased region" description="Polar residues" evidence="1">
    <location>
        <begin position="130"/>
        <end position="151"/>
    </location>
</feature>
<keyword evidence="4" id="KW-1185">Reference proteome</keyword>
<feature type="transmembrane region" description="Helical" evidence="2">
    <location>
        <begin position="37"/>
        <end position="55"/>
    </location>
</feature>
<gene>
    <name evidence="3" type="ORF">NP493_304g03005</name>
</gene>
<feature type="region of interest" description="Disordered" evidence="1">
    <location>
        <begin position="392"/>
        <end position="434"/>
    </location>
</feature>
<evidence type="ECO:0000313" key="3">
    <source>
        <dbReference type="EMBL" id="KAK2183577.1"/>
    </source>
</evidence>
<accession>A0AAD9NUS5</accession>
<dbReference type="AlphaFoldDB" id="A0AAD9NUS5"/>
<proteinExistence type="predicted"/>
<feature type="region of interest" description="Disordered" evidence="1">
    <location>
        <begin position="82"/>
        <end position="155"/>
    </location>
</feature>
<reference evidence="3" key="1">
    <citation type="journal article" date="2023" name="Mol. Biol. Evol.">
        <title>Third-Generation Sequencing Reveals the Adaptive Role of the Epigenome in Three Deep-Sea Polychaetes.</title>
        <authorList>
            <person name="Perez M."/>
            <person name="Aroh O."/>
            <person name="Sun Y."/>
            <person name="Lan Y."/>
            <person name="Juniper S.K."/>
            <person name="Young C.R."/>
            <person name="Angers B."/>
            <person name="Qian P.Y."/>
        </authorList>
    </citation>
    <scope>NUCLEOTIDE SEQUENCE</scope>
    <source>
        <strain evidence="3">R07B-5</strain>
    </source>
</reference>
<dbReference type="Proteomes" id="UP001209878">
    <property type="component" value="Unassembled WGS sequence"/>
</dbReference>
<evidence type="ECO:0000256" key="1">
    <source>
        <dbReference type="SAM" id="MobiDB-lite"/>
    </source>
</evidence>
<name>A0AAD9NUS5_RIDPI</name>
<comment type="caution">
    <text evidence="3">The sequence shown here is derived from an EMBL/GenBank/DDBJ whole genome shotgun (WGS) entry which is preliminary data.</text>
</comment>
<keyword evidence="2" id="KW-0472">Membrane</keyword>
<keyword evidence="2" id="KW-1133">Transmembrane helix</keyword>
<feature type="compositionally biased region" description="Polar residues" evidence="1">
    <location>
        <begin position="94"/>
        <end position="109"/>
    </location>
</feature>
<feature type="transmembrane region" description="Helical" evidence="2">
    <location>
        <begin position="345"/>
        <end position="368"/>
    </location>
</feature>
<dbReference type="EMBL" id="JAODUO010000305">
    <property type="protein sequence ID" value="KAK2183577.1"/>
    <property type="molecule type" value="Genomic_DNA"/>
</dbReference>
<sequence>MSKVTSNIYLKENHETSSRNMSAFSAQLFMQNEFIDILRVIFLVLDAILFIYRFSHMYSSATSLYYGFDDCFSLDGSISQNDGRSSLRSHKQNSETNKNSGQNHVGQTRTNDHSEYDPIPGENVVEKPQLRSSLRTHSSADDTQSNAYSSRTKPDFSSKHQTWQVFRRSAGLLIRSSAIPKLLLACVAVLLVYNVLAVVSDHVDVDFFLHNGALDEVLNRLDQHSEQTDQYLDLQADHLNAVSLTHYRAAMRTDLLNVEGLLAFFNAEQRWLAENYIQEASALGVMSDKVKITPLTLATPVLPCNFAPIRSRHYSDVSAISQQQLTADIWPYVSSFRNIVIKTGYVVTIVLAVIVIIHVGGALLFHFLRTRQRLSVRRVCVTFAPGTIRDTEESTYESDDGGFRAYSKHSKSTPRSSDKSDDTLEAEVFTETKV</sequence>